<proteinExistence type="predicted"/>
<keyword evidence="1" id="KW-0496">Mitochondrion</keyword>
<gene>
    <name evidence="1" type="ORF">AEK19_MT1332</name>
</gene>
<dbReference type="EMBL" id="KY774314">
    <property type="protein sequence ID" value="ART31530.1"/>
    <property type="molecule type" value="Genomic_DNA"/>
</dbReference>
<geneLocation type="mitochondrion" evidence="1"/>
<protein>
    <submittedName>
        <fullName evidence="1">Uncharacterized protein</fullName>
    </submittedName>
</protein>
<dbReference type="AlphaFoldDB" id="A0A1Y0B2B1"/>
<reference evidence="1" key="1">
    <citation type="submission" date="2017-03" db="EMBL/GenBank/DDBJ databases">
        <title>The mitochondrial genome of the carnivorous plant Utricularia reniformis (Lentibulariaceae): structure, comparative analysis and evolutionary landmarks.</title>
        <authorList>
            <person name="Silva S.R."/>
            <person name="Alvarenga D.O."/>
            <person name="Michael T.P."/>
            <person name="Miranda V.F.O."/>
            <person name="Varani A.M."/>
        </authorList>
    </citation>
    <scope>NUCLEOTIDE SEQUENCE</scope>
</reference>
<accession>A0A1Y0B2B1</accession>
<organism evidence="1">
    <name type="scientific">Utricularia reniformis</name>
    <dbReference type="NCBI Taxonomy" id="192314"/>
    <lineage>
        <taxon>Eukaryota</taxon>
        <taxon>Viridiplantae</taxon>
        <taxon>Streptophyta</taxon>
        <taxon>Embryophyta</taxon>
        <taxon>Tracheophyta</taxon>
        <taxon>Spermatophyta</taxon>
        <taxon>Magnoliopsida</taxon>
        <taxon>eudicotyledons</taxon>
        <taxon>Gunneridae</taxon>
        <taxon>Pentapetalae</taxon>
        <taxon>asterids</taxon>
        <taxon>lamiids</taxon>
        <taxon>Lamiales</taxon>
        <taxon>Lentibulariaceae</taxon>
        <taxon>Utricularia</taxon>
    </lineage>
</organism>
<name>A0A1Y0B2B1_9LAMI</name>
<sequence>MAIIKSRLSPSRRFERSSLESNNWSSSCRSVLLHNPPEKADVPNLGQLQYQYIASCKAFSSYSNGFCGSVFSLT</sequence>
<evidence type="ECO:0000313" key="1">
    <source>
        <dbReference type="EMBL" id="ART31530.1"/>
    </source>
</evidence>